<evidence type="ECO:0000256" key="4">
    <source>
        <dbReference type="ARBA" id="ARBA00022617"/>
    </source>
</evidence>
<keyword evidence="4" id="KW-0349">Heme</keyword>
<keyword evidence="3" id="KW-0813">Transport</keyword>
<evidence type="ECO:0000259" key="12">
    <source>
        <dbReference type="PROSITE" id="PS50939"/>
    </source>
</evidence>
<name>A0A9P0HBX4_NEZVI</name>
<evidence type="ECO:0000313" key="14">
    <source>
        <dbReference type="Proteomes" id="UP001152798"/>
    </source>
</evidence>
<dbReference type="PROSITE" id="PS50939">
    <property type="entry name" value="CYTOCHROME_B561"/>
    <property type="match status" value="1"/>
</dbReference>
<feature type="domain" description="Cytochrome b561" evidence="12">
    <location>
        <begin position="74"/>
        <end position="274"/>
    </location>
</feature>
<feature type="transmembrane region" description="Helical" evidence="11">
    <location>
        <begin position="214"/>
        <end position="234"/>
    </location>
</feature>
<feature type="transmembrane region" description="Helical" evidence="11">
    <location>
        <begin position="183"/>
        <end position="202"/>
    </location>
</feature>
<evidence type="ECO:0000256" key="6">
    <source>
        <dbReference type="ARBA" id="ARBA00022723"/>
    </source>
</evidence>
<evidence type="ECO:0000256" key="7">
    <source>
        <dbReference type="ARBA" id="ARBA00022982"/>
    </source>
</evidence>
<dbReference type="SMART" id="SM00665">
    <property type="entry name" value="B561"/>
    <property type="match status" value="1"/>
</dbReference>
<evidence type="ECO:0000256" key="10">
    <source>
        <dbReference type="ARBA" id="ARBA00023136"/>
    </source>
</evidence>
<gene>
    <name evidence="13" type="ORF">NEZAVI_LOCUS8499</name>
</gene>
<keyword evidence="10 11" id="KW-0472">Membrane</keyword>
<evidence type="ECO:0000256" key="3">
    <source>
        <dbReference type="ARBA" id="ARBA00022448"/>
    </source>
</evidence>
<comment type="cofactor">
    <cofactor evidence="1">
        <name>heme b</name>
        <dbReference type="ChEBI" id="CHEBI:60344"/>
    </cofactor>
</comment>
<dbReference type="GO" id="GO:0046872">
    <property type="term" value="F:metal ion binding"/>
    <property type="evidence" value="ECO:0007669"/>
    <property type="project" value="UniProtKB-KW"/>
</dbReference>
<dbReference type="InterPro" id="IPR006593">
    <property type="entry name" value="Cyt_b561/ferric_Rdtase_TM"/>
</dbReference>
<feature type="transmembrane region" description="Helical" evidence="11">
    <location>
        <begin position="143"/>
        <end position="163"/>
    </location>
</feature>
<evidence type="ECO:0000256" key="5">
    <source>
        <dbReference type="ARBA" id="ARBA00022692"/>
    </source>
</evidence>
<dbReference type="AlphaFoldDB" id="A0A9P0HBX4"/>
<keyword evidence="8 11" id="KW-1133">Transmembrane helix</keyword>
<dbReference type="InterPro" id="IPR043205">
    <property type="entry name" value="CYB561/CYBRD1-like"/>
</dbReference>
<evidence type="ECO:0000256" key="9">
    <source>
        <dbReference type="ARBA" id="ARBA00023004"/>
    </source>
</evidence>
<feature type="transmembrane region" description="Helical" evidence="11">
    <location>
        <begin position="246"/>
        <end position="266"/>
    </location>
</feature>
<dbReference type="GO" id="GO:0016491">
    <property type="term" value="F:oxidoreductase activity"/>
    <property type="evidence" value="ECO:0007669"/>
    <property type="project" value="InterPro"/>
</dbReference>
<feature type="transmembrane region" description="Helical" evidence="11">
    <location>
        <begin position="111"/>
        <end position="131"/>
    </location>
</feature>
<dbReference type="GO" id="GO:0016020">
    <property type="term" value="C:membrane"/>
    <property type="evidence" value="ECO:0007669"/>
    <property type="project" value="UniProtKB-SubCell"/>
</dbReference>
<organism evidence="13 14">
    <name type="scientific">Nezara viridula</name>
    <name type="common">Southern green stink bug</name>
    <name type="synonym">Cimex viridulus</name>
    <dbReference type="NCBI Taxonomy" id="85310"/>
    <lineage>
        <taxon>Eukaryota</taxon>
        <taxon>Metazoa</taxon>
        <taxon>Ecdysozoa</taxon>
        <taxon>Arthropoda</taxon>
        <taxon>Hexapoda</taxon>
        <taxon>Insecta</taxon>
        <taxon>Pterygota</taxon>
        <taxon>Neoptera</taxon>
        <taxon>Paraneoptera</taxon>
        <taxon>Hemiptera</taxon>
        <taxon>Heteroptera</taxon>
        <taxon>Panheteroptera</taxon>
        <taxon>Pentatomomorpha</taxon>
        <taxon>Pentatomoidea</taxon>
        <taxon>Pentatomidae</taxon>
        <taxon>Pentatominae</taxon>
        <taxon>Nezara</taxon>
    </lineage>
</organism>
<keyword evidence="5 11" id="KW-0812">Transmembrane</keyword>
<dbReference type="PANTHER" id="PTHR10106:SF0">
    <property type="entry name" value="LD36721P"/>
    <property type="match status" value="1"/>
</dbReference>
<keyword evidence="6" id="KW-0479">Metal-binding</keyword>
<keyword evidence="7" id="KW-0249">Electron transport</keyword>
<feature type="transmembrane region" description="Helical" evidence="11">
    <location>
        <begin position="70"/>
        <end position="91"/>
    </location>
</feature>
<accession>A0A9P0HBX4</accession>
<evidence type="ECO:0000256" key="8">
    <source>
        <dbReference type="ARBA" id="ARBA00022989"/>
    </source>
</evidence>
<dbReference type="EMBL" id="OV725080">
    <property type="protein sequence ID" value="CAH1398946.1"/>
    <property type="molecule type" value="Genomic_DNA"/>
</dbReference>
<proteinExistence type="predicted"/>
<evidence type="ECO:0000256" key="11">
    <source>
        <dbReference type="SAM" id="Phobius"/>
    </source>
</evidence>
<dbReference type="Gene3D" id="1.20.120.1770">
    <property type="match status" value="1"/>
</dbReference>
<dbReference type="OrthoDB" id="907479at2759"/>
<reference evidence="13" key="1">
    <citation type="submission" date="2022-01" db="EMBL/GenBank/DDBJ databases">
        <authorList>
            <person name="King R."/>
        </authorList>
    </citation>
    <scope>NUCLEOTIDE SEQUENCE</scope>
</reference>
<dbReference type="Proteomes" id="UP001152798">
    <property type="component" value="Chromosome 4"/>
</dbReference>
<keyword evidence="9" id="KW-0408">Iron</keyword>
<sequence length="278" mass="31776">MSINSNGEDEDDLLLTPEEDLNLKITQRSITIHGKVRSLKGMGREQLQVIDLKIGKQNMGLLSVENVRRYYFWATQFIGLLIVCLTLVHIIQHKNGFGGRSYPKLEFNWHYIFMMLGFTYFFANALTVFRLMPLLSKQKLKYIHLGTNGAVIFCAALGLFFVIDERDILGKAHFQSLHSWIGIFTIGLLVVQFILGSVFYLSPKISLSYKEAMMPWHVKIGISAFILGIGAIITGLKKGSSDSERLLINFTGAFVIIYCFFILHVLNDTKYKFNYRLR</sequence>
<dbReference type="Pfam" id="PF03188">
    <property type="entry name" value="Cytochrom_B561"/>
    <property type="match status" value="1"/>
</dbReference>
<comment type="subcellular location">
    <subcellularLocation>
        <location evidence="2">Membrane</location>
        <topology evidence="2">Multi-pass membrane protein</topology>
    </subcellularLocation>
</comment>
<evidence type="ECO:0000256" key="1">
    <source>
        <dbReference type="ARBA" id="ARBA00001970"/>
    </source>
</evidence>
<evidence type="ECO:0000313" key="13">
    <source>
        <dbReference type="EMBL" id="CAH1398946.1"/>
    </source>
</evidence>
<keyword evidence="14" id="KW-1185">Reference proteome</keyword>
<dbReference type="PANTHER" id="PTHR10106">
    <property type="entry name" value="CYTOCHROME B561-RELATED"/>
    <property type="match status" value="1"/>
</dbReference>
<evidence type="ECO:0000256" key="2">
    <source>
        <dbReference type="ARBA" id="ARBA00004141"/>
    </source>
</evidence>
<protein>
    <recommendedName>
        <fullName evidence="12">Cytochrome b561 domain-containing protein</fullName>
    </recommendedName>
</protein>